<dbReference type="PANTHER" id="PTHR24567">
    <property type="entry name" value="CRP FAMILY TRANSCRIPTIONAL REGULATORY PROTEIN"/>
    <property type="match status" value="1"/>
</dbReference>
<dbReference type="InterPro" id="IPR036390">
    <property type="entry name" value="WH_DNA-bd_sf"/>
</dbReference>
<dbReference type="SMART" id="SM00419">
    <property type="entry name" value="HTH_CRP"/>
    <property type="match status" value="1"/>
</dbReference>
<evidence type="ECO:0008006" key="8">
    <source>
        <dbReference type="Google" id="ProtNLM"/>
    </source>
</evidence>
<dbReference type="SMART" id="SM00100">
    <property type="entry name" value="cNMP"/>
    <property type="match status" value="1"/>
</dbReference>
<dbReference type="GO" id="GO:0003700">
    <property type="term" value="F:DNA-binding transcription factor activity"/>
    <property type="evidence" value="ECO:0007669"/>
    <property type="project" value="TreeGrafter"/>
</dbReference>
<reference evidence="6 7" key="1">
    <citation type="submission" date="2017-04" db="EMBL/GenBank/DDBJ databases">
        <title>Kefir bacterial isolates.</title>
        <authorList>
            <person name="Kim Y."/>
            <person name="Blasche S."/>
            <person name="Patil K.R."/>
        </authorList>
    </citation>
    <scope>NUCLEOTIDE SEQUENCE [LARGE SCALE GENOMIC DNA]</scope>
    <source>
        <strain evidence="6 7">KR-2</strain>
    </source>
</reference>
<evidence type="ECO:0000313" key="6">
    <source>
        <dbReference type="EMBL" id="PAL23985.1"/>
    </source>
</evidence>
<dbReference type="Gene3D" id="2.60.120.10">
    <property type="entry name" value="Jelly Rolls"/>
    <property type="match status" value="1"/>
</dbReference>
<evidence type="ECO:0000313" key="7">
    <source>
        <dbReference type="Proteomes" id="UP000216033"/>
    </source>
</evidence>
<dbReference type="InterPro" id="IPR014710">
    <property type="entry name" value="RmlC-like_jellyroll"/>
</dbReference>
<dbReference type="OrthoDB" id="3525895at2"/>
<dbReference type="AlphaFoldDB" id="A0A270BG47"/>
<dbReference type="EMBL" id="NDFP01000009">
    <property type="protein sequence ID" value="PAL23985.1"/>
    <property type="molecule type" value="Genomic_DNA"/>
</dbReference>
<dbReference type="Proteomes" id="UP000216033">
    <property type="component" value="Unassembled WGS sequence"/>
</dbReference>
<dbReference type="InterPro" id="IPR050397">
    <property type="entry name" value="Env_Response_Regulators"/>
</dbReference>
<evidence type="ECO:0000259" key="4">
    <source>
        <dbReference type="PROSITE" id="PS50042"/>
    </source>
</evidence>
<dbReference type="GO" id="GO:0003677">
    <property type="term" value="F:DNA binding"/>
    <property type="evidence" value="ECO:0007669"/>
    <property type="project" value="UniProtKB-KW"/>
</dbReference>
<evidence type="ECO:0000259" key="5">
    <source>
        <dbReference type="PROSITE" id="PS51063"/>
    </source>
</evidence>
<evidence type="ECO:0000256" key="3">
    <source>
        <dbReference type="ARBA" id="ARBA00023163"/>
    </source>
</evidence>
<organism evidence="6 7">
    <name type="scientific">Acetobacter syzygii</name>
    <dbReference type="NCBI Taxonomy" id="146476"/>
    <lineage>
        <taxon>Bacteria</taxon>
        <taxon>Pseudomonadati</taxon>
        <taxon>Pseudomonadota</taxon>
        <taxon>Alphaproteobacteria</taxon>
        <taxon>Acetobacterales</taxon>
        <taxon>Acetobacteraceae</taxon>
        <taxon>Acetobacter</taxon>
    </lineage>
</organism>
<feature type="domain" description="HTH crp-type" evidence="5">
    <location>
        <begin position="164"/>
        <end position="233"/>
    </location>
</feature>
<name>A0A270BG47_9PROT</name>
<dbReference type="InterPro" id="IPR000595">
    <property type="entry name" value="cNMP-bd_dom"/>
</dbReference>
<dbReference type="InterPro" id="IPR012318">
    <property type="entry name" value="HTH_CRP"/>
</dbReference>
<dbReference type="PROSITE" id="PS51063">
    <property type="entry name" value="HTH_CRP_2"/>
    <property type="match status" value="1"/>
</dbReference>
<gene>
    <name evidence="6" type="ORF">B9K05_09400</name>
</gene>
<proteinExistence type="predicted"/>
<dbReference type="SUPFAM" id="SSF46785">
    <property type="entry name" value="Winged helix' DNA-binding domain"/>
    <property type="match status" value="1"/>
</dbReference>
<dbReference type="PANTHER" id="PTHR24567:SF68">
    <property type="entry name" value="DNA-BINDING TRANSCRIPTIONAL DUAL REGULATOR CRP"/>
    <property type="match status" value="1"/>
</dbReference>
<dbReference type="InterPro" id="IPR018490">
    <property type="entry name" value="cNMP-bd_dom_sf"/>
</dbReference>
<evidence type="ECO:0000256" key="1">
    <source>
        <dbReference type="ARBA" id="ARBA00023015"/>
    </source>
</evidence>
<sequence>MSRRFSGSSAAYRAMALYETIPDLQGEPYILDALNPSEKSILLRTGKLITFKSGDTLFRQGDPHGGIFIILSGHVRTYYAAPNGREITLAKWPAGHFVGGPDILGGGQHIWSGEALEPVEVLHLPGQVARDLTLQCPAFALALVHALAHKGRCYSALLQMLATRSAIERLAQVLLNLAERSVDGRSLPLHVSHEELAMLIGSTRQWVTASISRFCKQGVLGREGKQVTILLPVVLKRLGMGGEADL</sequence>
<dbReference type="SUPFAM" id="SSF51206">
    <property type="entry name" value="cAMP-binding domain-like"/>
    <property type="match status" value="1"/>
</dbReference>
<keyword evidence="7" id="KW-1185">Reference proteome</keyword>
<comment type="caution">
    <text evidence="6">The sequence shown here is derived from an EMBL/GenBank/DDBJ whole genome shotgun (WGS) entry which is preliminary data.</text>
</comment>
<keyword evidence="1" id="KW-0805">Transcription regulation</keyword>
<dbReference type="Pfam" id="PF13545">
    <property type="entry name" value="HTH_Crp_2"/>
    <property type="match status" value="1"/>
</dbReference>
<dbReference type="CDD" id="cd00092">
    <property type="entry name" value="HTH_CRP"/>
    <property type="match status" value="1"/>
</dbReference>
<dbReference type="RefSeq" id="WP_095351556.1">
    <property type="nucleotide sequence ID" value="NZ_NDFO01000009.1"/>
</dbReference>
<dbReference type="InterPro" id="IPR036388">
    <property type="entry name" value="WH-like_DNA-bd_sf"/>
</dbReference>
<dbReference type="Gene3D" id="1.10.10.10">
    <property type="entry name" value="Winged helix-like DNA-binding domain superfamily/Winged helix DNA-binding domain"/>
    <property type="match status" value="1"/>
</dbReference>
<keyword evidence="3" id="KW-0804">Transcription</keyword>
<keyword evidence="2" id="KW-0238">DNA-binding</keyword>
<accession>A0A270BG47</accession>
<protein>
    <recommendedName>
        <fullName evidence="8">Crp/Fnr family transcriptional regulator</fullName>
    </recommendedName>
</protein>
<feature type="domain" description="Cyclic nucleotide-binding" evidence="4">
    <location>
        <begin position="30"/>
        <end position="104"/>
    </location>
</feature>
<evidence type="ECO:0000256" key="2">
    <source>
        <dbReference type="ARBA" id="ARBA00023125"/>
    </source>
</evidence>
<dbReference type="Pfam" id="PF00027">
    <property type="entry name" value="cNMP_binding"/>
    <property type="match status" value="1"/>
</dbReference>
<dbReference type="PROSITE" id="PS50042">
    <property type="entry name" value="CNMP_BINDING_3"/>
    <property type="match status" value="1"/>
</dbReference>
<dbReference type="CDD" id="cd00038">
    <property type="entry name" value="CAP_ED"/>
    <property type="match status" value="1"/>
</dbReference>
<dbReference type="GO" id="GO:0005829">
    <property type="term" value="C:cytosol"/>
    <property type="evidence" value="ECO:0007669"/>
    <property type="project" value="TreeGrafter"/>
</dbReference>